<dbReference type="Pfam" id="PF17761">
    <property type="entry name" value="DUF1016_N"/>
    <property type="match status" value="1"/>
</dbReference>
<reference evidence="5" key="3">
    <citation type="submission" date="2023-07" db="EMBL/GenBank/DDBJ databases">
        <title>Genomic analysis of Rhodococcus opacus VOC-14 with glycol ethers degradation activity.</title>
        <authorList>
            <person name="Narkevich D.A."/>
            <person name="Hlushen A.M."/>
            <person name="Akhremchuk A.E."/>
            <person name="Sikolenko M.A."/>
            <person name="Valentovich L.N."/>
        </authorList>
    </citation>
    <scope>NUCLEOTIDE SEQUENCE</scope>
    <source>
        <strain evidence="5">VOC-14</strain>
        <plasmid evidence="5">pRho-VOC14-L</plasmid>
    </source>
</reference>
<dbReference type="Gene3D" id="3.40.1350.10">
    <property type="match status" value="1"/>
</dbReference>
<evidence type="ECO:0000313" key="3">
    <source>
        <dbReference type="EMBL" id="ANS32072.1"/>
    </source>
</evidence>
<dbReference type="InterPro" id="IPR041527">
    <property type="entry name" value="YhcG_N"/>
</dbReference>
<feature type="domain" description="YhcG N-terminal" evidence="2">
    <location>
        <begin position="18"/>
        <end position="151"/>
    </location>
</feature>
<evidence type="ECO:0000313" key="4">
    <source>
        <dbReference type="EMBL" id="MCZ4590477.1"/>
    </source>
</evidence>
<keyword evidence="3" id="KW-0614">Plasmid</keyword>
<protein>
    <submittedName>
        <fullName evidence="4">PDDEXK nuclease domain-containing protein</fullName>
    </submittedName>
</protein>
<reference evidence="4" key="2">
    <citation type="submission" date="2022-12" db="EMBL/GenBank/DDBJ databases">
        <authorList>
            <person name="Krivoruchko A.V."/>
            <person name="Elkin A."/>
        </authorList>
    </citation>
    <scope>NUCLEOTIDE SEQUENCE</scope>
    <source>
        <strain evidence="4">IEGM 249</strain>
    </source>
</reference>
<dbReference type="InterPro" id="IPR053148">
    <property type="entry name" value="PD-DEXK-like_domain"/>
</dbReference>
<evidence type="ECO:0000313" key="8">
    <source>
        <dbReference type="Proteomes" id="UP001231166"/>
    </source>
</evidence>
<evidence type="ECO:0000313" key="5">
    <source>
        <dbReference type="EMBL" id="WLF52124.1"/>
    </source>
</evidence>
<evidence type="ECO:0000313" key="7">
    <source>
        <dbReference type="Proteomes" id="UP001066327"/>
    </source>
</evidence>
<geneLocation type="plasmid" evidence="5 8">
    <name>pRho-VOC14-L</name>
</geneLocation>
<dbReference type="RefSeq" id="WP_005262457.1">
    <property type="nucleotide sequence ID" value="NZ_CP009112.1"/>
</dbReference>
<feature type="domain" description="YhcG PDDEXK nuclease" evidence="1">
    <location>
        <begin position="174"/>
        <end position="319"/>
    </location>
</feature>
<proteinExistence type="predicted"/>
<dbReference type="EMBL" id="CP009112">
    <property type="protein sequence ID" value="ANS32072.1"/>
    <property type="molecule type" value="Genomic_DNA"/>
</dbReference>
<evidence type="ECO:0000313" key="6">
    <source>
        <dbReference type="Proteomes" id="UP000186108"/>
    </source>
</evidence>
<name>A0A1B1KHH7_RHOOP</name>
<geneLocation type="plasmid" evidence="3">
    <name>pR1CP1</name>
</geneLocation>
<reference evidence="3 6" key="1">
    <citation type="submission" date="2014-07" db="EMBL/GenBank/DDBJ databases">
        <authorList>
            <person name="Zhang J.E."/>
            <person name="Yang H."/>
            <person name="Guo J."/>
            <person name="Deng Z."/>
            <person name="Luo H."/>
            <person name="Luo M."/>
            <person name="Zhao B."/>
        </authorList>
    </citation>
    <scope>NUCLEOTIDE SEQUENCE [LARGE SCALE GENOMIC DNA]</scope>
    <source>
        <strain evidence="3 6">1CP</strain>
        <plasmid evidence="6">Plasmid pr1cp1</plasmid>
        <plasmid evidence="3">pR1CP1</plasmid>
    </source>
</reference>
<organism evidence="3 6">
    <name type="scientific">Rhodococcus opacus</name>
    <name type="common">Nocardia opaca</name>
    <dbReference type="NCBI Taxonomy" id="37919"/>
    <lineage>
        <taxon>Bacteria</taxon>
        <taxon>Bacillati</taxon>
        <taxon>Actinomycetota</taxon>
        <taxon>Actinomycetes</taxon>
        <taxon>Mycobacteriales</taxon>
        <taxon>Nocardiaceae</taxon>
        <taxon>Rhodococcus</taxon>
    </lineage>
</organism>
<dbReference type="AlphaFoldDB" id="A0A1B1KHH7"/>
<dbReference type="Proteomes" id="UP000186108">
    <property type="component" value="Plasmid pR1CP1"/>
</dbReference>
<keyword evidence="7" id="KW-1185">Reference proteome</keyword>
<dbReference type="GO" id="GO:0003676">
    <property type="term" value="F:nucleic acid binding"/>
    <property type="evidence" value="ECO:0007669"/>
    <property type="project" value="InterPro"/>
</dbReference>
<sequence>MSDSGLLPDDYRDFLEHLKSQVRQARIRASRVVNTELLLLYWDIGRAILDRQAAEGWGSKVIDRLAVDLRSEFPEMRGFSRSNLHYMRKVAAEWPRSAFVQQSVGQLPWGHVLLLIDRLDDQASRDWYAAAAFEHGWSRNVLMHQIRNRLDQRIGAAPSNFTEHLPAGDSDLAQQLVRDPYVFDFLDLTDRVAERELEAALMARLERFLLELGHGFAFVGRQYHFDVNGDDFYIDLLFFNWVQSRFVVVELKVGRFEPEYVGKLGFYVSWVDDNLRDHGQHAPTIGLLLCAGRNDNVVRYSLAGTTAPLAVADYTYDTLPAPVRELVPTDDELASAVVETLTDLKESRSSRGDAEAT</sequence>
<dbReference type="Proteomes" id="UP001231166">
    <property type="component" value="Plasmid pRho-VOC14-L"/>
</dbReference>
<gene>
    <name evidence="4" type="ORF">O4328_43855</name>
    <name evidence="5" type="ORF">Q5707_42645</name>
    <name evidence="3" type="ORF">R1CP_37340</name>
</gene>
<dbReference type="PANTHER" id="PTHR30547">
    <property type="entry name" value="UNCHARACTERIZED PROTEIN YHCG-RELATED"/>
    <property type="match status" value="1"/>
</dbReference>
<dbReference type="PANTHER" id="PTHR30547:SF0">
    <property type="entry name" value="BLR8175 PROTEIN"/>
    <property type="match status" value="1"/>
</dbReference>
<geneLocation type="plasmid" evidence="6">
    <name>pr1cp1</name>
</geneLocation>
<dbReference type="PATRIC" id="fig|37919.13.peg.7870"/>
<dbReference type="InterPro" id="IPR009362">
    <property type="entry name" value="YhcG_C"/>
</dbReference>
<dbReference type="EMBL" id="JAPWIS010000051">
    <property type="protein sequence ID" value="MCZ4590477.1"/>
    <property type="molecule type" value="Genomic_DNA"/>
</dbReference>
<dbReference type="Pfam" id="PF06250">
    <property type="entry name" value="YhcG_C"/>
    <property type="match status" value="1"/>
</dbReference>
<dbReference type="EMBL" id="CP130956">
    <property type="protein sequence ID" value="WLF52124.1"/>
    <property type="molecule type" value="Genomic_DNA"/>
</dbReference>
<evidence type="ECO:0000259" key="1">
    <source>
        <dbReference type="Pfam" id="PF06250"/>
    </source>
</evidence>
<dbReference type="Proteomes" id="UP001066327">
    <property type="component" value="Unassembled WGS sequence"/>
</dbReference>
<evidence type="ECO:0000259" key="2">
    <source>
        <dbReference type="Pfam" id="PF17761"/>
    </source>
</evidence>
<dbReference type="InterPro" id="IPR011856">
    <property type="entry name" value="tRNA_endonuc-like_dom_sf"/>
</dbReference>
<accession>A0A1B1KHH7</accession>